<accession>A0A6N7VWE8</accession>
<dbReference type="EMBL" id="VULQ01000010">
    <property type="protein sequence ID" value="MSS78344.1"/>
    <property type="molecule type" value="Genomic_DNA"/>
</dbReference>
<feature type="transmembrane region" description="Helical" evidence="1">
    <location>
        <begin position="39"/>
        <end position="56"/>
    </location>
</feature>
<reference evidence="3 4" key="1">
    <citation type="submission" date="2019-08" db="EMBL/GenBank/DDBJ databases">
        <title>In-depth cultivation of the pig gut microbiome towards novel bacterial diversity and tailored functional studies.</title>
        <authorList>
            <person name="Wylensek D."/>
            <person name="Hitch T.C.A."/>
            <person name="Clavel T."/>
        </authorList>
    </citation>
    <scope>NUCLEOTIDE SEQUENCE [LARGE SCALE GENOMIC DNA]</scope>
    <source>
        <strain evidence="3 4">WCA-380-WT-2B</strain>
    </source>
</reference>
<dbReference type="GO" id="GO:0008237">
    <property type="term" value="F:metallopeptidase activity"/>
    <property type="evidence" value="ECO:0007669"/>
    <property type="project" value="UniProtKB-KW"/>
</dbReference>
<feature type="transmembrane region" description="Helical" evidence="1">
    <location>
        <begin position="184"/>
        <end position="202"/>
    </location>
</feature>
<organism evidence="3 4">
    <name type="scientific">Anaerococcus porci</name>
    <dbReference type="NCBI Taxonomy" id="2652269"/>
    <lineage>
        <taxon>Bacteria</taxon>
        <taxon>Bacillati</taxon>
        <taxon>Bacillota</taxon>
        <taxon>Tissierellia</taxon>
        <taxon>Tissierellales</taxon>
        <taxon>Peptoniphilaceae</taxon>
        <taxon>Anaerococcus</taxon>
    </lineage>
</organism>
<keyword evidence="3" id="KW-0482">Metalloprotease</keyword>
<keyword evidence="3" id="KW-0645">Protease</keyword>
<comment type="caution">
    <text evidence="3">The sequence shown here is derived from an EMBL/GenBank/DDBJ whole genome shotgun (WGS) entry which is preliminary data.</text>
</comment>
<dbReference type="AlphaFoldDB" id="A0A6N7VWE8"/>
<feature type="transmembrane region" description="Helical" evidence="1">
    <location>
        <begin position="161"/>
        <end position="179"/>
    </location>
</feature>
<keyword evidence="1" id="KW-0472">Membrane</keyword>
<proteinExistence type="predicted"/>
<evidence type="ECO:0000259" key="2">
    <source>
        <dbReference type="Pfam" id="PF02517"/>
    </source>
</evidence>
<feature type="transmembrane region" description="Helical" evidence="1">
    <location>
        <begin position="98"/>
        <end position="118"/>
    </location>
</feature>
<feature type="domain" description="CAAX prenyl protease 2/Lysostaphin resistance protein A-like" evidence="2">
    <location>
        <begin position="100"/>
        <end position="197"/>
    </location>
</feature>
<dbReference type="GO" id="GO:0006508">
    <property type="term" value="P:proteolysis"/>
    <property type="evidence" value="ECO:0007669"/>
    <property type="project" value="UniProtKB-KW"/>
</dbReference>
<dbReference type="GO" id="GO:0004175">
    <property type="term" value="F:endopeptidase activity"/>
    <property type="evidence" value="ECO:0007669"/>
    <property type="project" value="UniProtKB-ARBA"/>
</dbReference>
<feature type="transmembrane region" description="Helical" evidence="1">
    <location>
        <begin position="130"/>
        <end position="149"/>
    </location>
</feature>
<dbReference type="PANTHER" id="PTHR36435:SF1">
    <property type="entry name" value="CAAX AMINO TERMINAL PROTEASE FAMILY PROTEIN"/>
    <property type="match status" value="1"/>
</dbReference>
<feature type="transmembrane region" description="Helical" evidence="1">
    <location>
        <begin position="72"/>
        <end position="92"/>
    </location>
</feature>
<keyword evidence="1" id="KW-0812">Transmembrane</keyword>
<dbReference type="GO" id="GO:0080120">
    <property type="term" value="P:CAAX-box protein maturation"/>
    <property type="evidence" value="ECO:0007669"/>
    <property type="project" value="UniProtKB-ARBA"/>
</dbReference>
<dbReference type="RefSeq" id="WP_154541343.1">
    <property type="nucleotide sequence ID" value="NZ_VULQ01000010.1"/>
</dbReference>
<evidence type="ECO:0000313" key="3">
    <source>
        <dbReference type="EMBL" id="MSS78344.1"/>
    </source>
</evidence>
<sequence>MLKKNSIVLVIYMLFMAMGLYISYKVLGVDYNSSNFSKTFLPFTFLLALFALSYGLKHRKELALDNEGKKNYLPFAIAFITIVAFGIFFLINNFALNIAFFILLVDTALTAIAEETIYRGIVLGGLVKKISTISALLCSAVLFSLLHLLNLLAGLSINEVINQMGSTFIMGMFLGALYLESKNIFLPILFHWMWNFIILSNGLSTIDFMPIVLLLVIGGEIFAIIYFLLKQLRRKI</sequence>
<keyword evidence="1" id="KW-1133">Transmembrane helix</keyword>
<keyword evidence="4" id="KW-1185">Reference proteome</keyword>
<dbReference type="Pfam" id="PF02517">
    <property type="entry name" value="Rce1-like"/>
    <property type="match status" value="1"/>
</dbReference>
<dbReference type="InterPro" id="IPR052710">
    <property type="entry name" value="CAAX_protease"/>
</dbReference>
<evidence type="ECO:0000256" key="1">
    <source>
        <dbReference type="SAM" id="Phobius"/>
    </source>
</evidence>
<name>A0A6N7VWE8_9FIRM</name>
<protein>
    <submittedName>
        <fullName evidence="3">CPBP family intramembrane metalloprotease</fullName>
    </submittedName>
</protein>
<evidence type="ECO:0000313" key="4">
    <source>
        <dbReference type="Proteomes" id="UP000441925"/>
    </source>
</evidence>
<feature type="transmembrane region" description="Helical" evidence="1">
    <location>
        <begin position="7"/>
        <end position="27"/>
    </location>
</feature>
<dbReference type="Proteomes" id="UP000441925">
    <property type="component" value="Unassembled WGS sequence"/>
</dbReference>
<dbReference type="InterPro" id="IPR003675">
    <property type="entry name" value="Rce1/LyrA-like_dom"/>
</dbReference>
<gene>
    <name evidence="3" type="ORF">FYJ26_08020</name>
</gene>
<keyword evidence="3" id="KW-0378">Hydrolase</keyword>
<dbReference type="PANTHER" id="PTHR36435">
    <property type="entry name" value="SLR1288 PROTEIN"/>
    <property type="match status" value="1"/>
</dbReference>
<feature type="transmembrane region" description="Helical" evidence="1">
    <location>
        <begin position="208"/>
        <end position="229"/>
    </location>
</feature>